<sequence>MSQLSLTLPLRGSQLIEASAGTGKTFTIALLYVRLVLGHGQPDNTATQRDNGFTRPLVPPEILVVTFTEAASQELRDRIRARLVQAADAFRSDSPHDGLAERDPLLAALRDDFPQEGTAPNNWASCARRLTLAAEWMDDAAISTIHSWCQRMLKEHAFDSGKLFRQEVVKDLSEATLEAVTDYWRTRVYPLSEPLCAALIGLFNSPQALYKALRDLLQREDAALLFCGEPLEGGDFHALLTQLSDSREAARQLEEQARQIYSDAAESVHDTLRELRSAMNGNTFRGKDNDATFAGWLNELAAWGRGELPLHGASFVQKLARGRFKVKKGSEVPELALFDILEEWRTQQEQSDDLQRKLYPHVLADARDWVSQRLATQLAANAQMGFNDMIRGLAEALTGEGGEALAQRLREQFPVAMIDEFQDTDPAQYRIFERIYRVNEPTAPEATQDTALILIGDPKQAIYGFRGGDIYTYLSARHATLGRHHTLDTNFRSSAAAVQAVNHLFLHAEQTHDRGAFRFAKTASDTEPETAQHNPLPFHQIEANGRQESLHLDGKPAKAMVGWLLENTDDESGCLNKQAYLREAARHCANRIAAWLNQADQGQAGFVHPAGSPQAQDTFTPLKAGDIAILVRDRNEAGAIREALSERGLASVYLSDRDSVFGSAEARDLLYWLKAMGNPNSVATLRTALATATLGLPLAELDRLQRDETAWERVQEQFIGYRQRWQRRGVLPALRQLMHDYRVPARLLGGDQGQRRLTNLLHLAEWAQQASDTLDGDHALIRLLAEHVQEPGY</sequence>
<dbReference type="PROSITE" id="PS51217">
    <property type="entry name" value="UVRD_HELICASE_CTER"/>
    <property type="match status" value="1"/>
</dbReference>
<dbReference type="GO" id="GO:0016787">
    <property type="term" value="F:hydrolase activity"/>
    <property type="evidence" value="ECO:0007669"/>
    <property type="project" value="UniProtKB-UniRule"/>
</dbReference>
<dbReference type="InterPro" id="IPR027417">
    <property type="entry name" value="P-loop_NTPase"/>
</dbReference>
<dbReference type="AlphaFoldDB" id="A0A9D2B4S8"/>
<evidence type="ECO:0000256" key="4">
    <source>
        <dbReference type="ARBA" id="ARBA00022840"/>
    </source>
</evidence>
<dbReference type="Gene3D" id="1.10.3170.10">
    <property type="entry name" value="Recbcd, chain B, domain 2"/>
    <property type="match status" value="1"/>
</dbReference>
<dbReference type="PANTHER" id="PTHR11070:SF23">
    <property type="entry name" value="RECBCD ENZYME SUBUNIT RECB"/>
    <property type="match status" value="1"/>
</dbReference>
<comment type="caution">
    <text evidence="13">The sequence shown here is derived from an EMBL/GenBank/DDBJ whole genome shotgun (WGS) entry which is preliminary data.</text>
</comment>
<dbReference type="Pfam" id="PF13361">
    <property type="entry name" value="UvrD_C"/>
    <property type="match status" value="1"/>
</dbReference>
<feature type="coiled-coil region" evidence="10">
    <location>
        <begin position="236"/>
        <end position="263"/>
    </location>
</feature>
<evidence type="ECO:0000256" key="1">
    <source>
        <dbReference type="ARBA" id="ARBA00022741"/>
    </source>
</evidence>
<evidence type="ECO:0000256" key="5">
    <source>
        <dbReference type="ARBA" id="ARBA00023235"/>
    </source>
</evidence>
<dbReference type="GO" id="GO:0005524">
    <property type="term" value="F:ATP binding"/>
    <property type="evidence" value="ECO:0007669"/>
    <property type="project" value="UniProtKB-UniRule"/>
</dbReference>
<dbReference type="InterPro" id="IPR014016">
    <property type="entry name" value="UvrD-like_ATP-bd"/>
</dbReference>
<evidence type="ECO:0000313" key="13">
    <source>
        <dbReference type="EMBL" id="HIX61120.1"/>
    </source>
</evidence>
<dbReference type="EMBL" id="DXFC01000074">
    <property type="protein sequence ID" value="HIX61120.1"/>
    <property type="molecule type" value="Genomic_DNA"/>
</dbReference>
<name>A0A9D2B4S8_9GAMM</name>
<dbReference type="PANTHER" id="PTHR11070">
    <property type="entry name" value="UVRD / RECB / PCRA DNA HELICASE FAMILY MEMBER"/>
    <property type="match status" value="1"/>
</dbReference>
<evidence type="ECO:0000256" key="8">
    <source>
        <dbReference type="ARBA" id="ARBA00048988"/>
    </source>
</evidence>
<dbReference type="Gene3D" id="1.10.486.10">
    <property type="entry name" value="PCRA, domain 4"/>
    <property type="match status" value="1"/>
</dbReference>
<keyword evidence="3 9" id="KW-0347">Helicase</keyword>
<keyword evidence="5" id="KW-0413">Isomerase</keyword>
<accession>A0A9D2B4S8</accession>
<evidence type="ECO:0000259" key="12">
    <source>
        <dbReference type="PROSITE" id="PS51217"/>
    </source>
</evidence>
<dbReference type="GO" id="GO:0043138">
    <property type="term" value="F:3'-5' DNA helicase activity"/>
    <property type="evidence" value="ECO:0007669"/>
    <property type="project" value="UniProtKB-EC"/>
</dbReference>
<comment type="catalytic activity">
    <reaction evidence="6">
        <text>Couples ATP hydrolysis with the unwinding of duplex DNA by translocating in the 3'-5' direction.</text>
        <dbReference type="EC" id="5.6.2.4"/>
    </reaction>
</comment>
<dbReference type="PROSITE" id="PS51198">
    <property type="entry name" value="UVRD_HELICASE_ATP_BIND"/>
    <property type="match status" value="1"/>
</dbReference>
<proteinExistence type="predicted"/>
<evidence type="ECO:0000256" key="10">
    <source>
        <dbReference type="SAM" id="Coils"/>
    </source>
</evidence>
<dbReference type="InterPro" id="IPR014017">
    <property type="entry name" value="DNA_helicase_UvrD-like_C"/>
</dbReference>
<feature type="domain" description="UvrD-like helicase ATP-binding" evidence="11">
    <location>
        <begin position="1"/>
        <end position="494"/>
    </location>
</feature>
<dbReference type="GO" id="GO:0005829">
    <property type="term" value="C:cytosol"/>
    <property type="evidence" value="ECO:0007669"/>
    <property type="project" value="TreeGrafter"/>
</dbReference>
<dbReference type="GO" id="GO:0003677">
    <property type="term" value="F:DNA binding"/>
    <property type="evidence" value="ECO:0007669"/>
    <property type="project" value="InterPro"/>
</dbReference>
<feature type="binding site" evidence="9">
    <location>
        <begin position="18"/>
        <end position="25"/>
    </location>
    <ligand>
        <name>ATP</name>
        <dbReference type="ChEBI" id="CHEBI:30616"/>
    </ligand>
</feature>
<keyword evidence="10" id="KW-0175">Coiled coil</keyword>
<feature type="domain" description="UvrD-like helicase C-terminal" evidence="12">
    <location>
        <begin position="539"/>
        <end position="793"/>
    </location>
</feature>
<organism evidence="13 14">
    <name type="scientific">Candidatus Halomonas stercoripullorum</name>
    <dbReference type="NCBI Taxonomy" id="2838617"/>
    <lineage>
        <taxon>Bacteria</taxon>
        <taxon>Pseudomonadati</taxon>
        <taxon>Pseudomonadota</taxon>
        <taxon>Gammaproteobacteria</taxon>
        <taxon>Oceanospirillales</taxon>
        <taxon>Halomonadaceae</taxon>
        <taxon>Halomonas</taxon>
    </lineage>
</organism>
<keyword evidence="2 9" id="KW-0378">Hydrolase</keyword>
<keyword evidence="1 9" id="KW-0547">Nucleotide-binding</keyword>
<evidence type="ECO:0000256" key="2">
    <source>
        <dbReference type="ARBA" id="ARBA00022801"/>
    </source>
</evidence>
<dbReference type="GO" id="GO:0009338">
    <property type="term" value="C:exodeoxyribonuclease V complex"/>
    <property type="evidence" value="ECO:0007669"/>
    <property type="project" value="TreeGrafter"/>
</dbReference>
<dbReference type="SUPFAM" id="SSF52540">
    <property type="entry name" value="P-loop containing nucleoside triphosphate hydrolases"/>
    <property type="match status" value="1"/>
</dbReference>
<reference evidence="13" key="1">
    <citation type="journal article" date="2021" name="PeerJ">
        <title>Extensive microbial diversity within the chicken gut microbiome revealed by metagenomics and culture.</title>
        <authorList>
            <person name="Gilroy R."/>
            <person name="Ravi A."/>
            <person name="Getino M."/>
            <person name="Pursley I."/>
            <person name="Horton D.L."/>
            <person name="Alikhan N.F."/>
            <person name="Baker D."/>
            <person name="Gharbi K."/>
            <person name="Hall N."/>
            <person name="Watson M."/>
            <person name="Adriaenssens E.M."/>
            <person name="Foster-Nyarko E."/>
            <person name="Jarju S."/>
            <person name="Secka A."/>
            <person name="Antonio M."/>
            <person name="Oren A."/>
            <person name="Chaudhuri R.R."/>
            <person name="La Ragione R."/>
            <person name="Hildebrand F."/>
            <person name="Pallen M.J."/>
        </authorList>
    </citation>
    <scope>NUCLEOTIDE SEQUENCE</scope>
    <source>
        <strain evidence="13">1193</strain>
    </source>
</reference>
<protein>
    <recommendedName>
        <fullName evidence="7">DNA 3'-5' helicase</fullName>
        <ecNumber evidence="7">5.6.2.4</ecNumber>
    </recommendedName>
</protein>
<dbReference type="GO" id="GO:0000725">
    <property type="term" value="P:recombinational repair"/>
    <property type="evidence" value="ECO:0007669"/>
    <property type="project" value="TreeGrafter"/>
</dbReference>
<evidence type="ECO:0000256" key="6">
    <source>
        <dbReference type="ARBA" id="ARBA00034617"/>
    </source>
</evidence>
<keyword evidence="4 9" id="KW-0067">ATP-binding</keyword>
<dbReference type="InterPro" id="IPR000212">
    <property type="entry name" value="DNA_helicase_UvrD/REP"/>
</dbReference>
<gene>
    <name evidence="13" type="ORF">H9854_02655</name>
</gene>
<evidence type="ECO:0000256" key="9">
    <source>
        <dbReference type="PROSITE-ProRule" id="PRU00560"/>
    </source>
</evidence>
<evidence type="ECO:0000313" key="14">
    <source>
        <dbReference type="Proteomes" id="UP000824248"/>
    </source>
</evidence>
<reference evidence="13" key="2">
    <citation type="submission" date="2021-04" db="EMBL/GenBank/DDBJ databases">
        <authorList>
            <person name="Gilroy R."/>
        </authorList>
    </citation>
    <scope>NUCLEOTIDE SEQUENCE</scope>
    <source>
        <strain evidence="13">1193</strain>
    </source>
</reference>
<comment type="catalytic activity">
    <reaction evidence="8">
        <text>ATP + H2O = ADP + phosphate + H(+)</text>
        <dbReference type="Rhea" id="RHEA:13065"/>
        <dbReference type="ChEBI" id="CHEBI:15377"/>
        <dbReference type="ChEBI" id="CHEBI:15378"/>
        <dbReference type="ChEBI" id="CHEBI:30616"/>
        <dbReference type="ChEBI" id="CHEBI:43474"/>
        <dbReference type="ChEBI" id="CHEBI:456216"/>
        <dbReference type="EC" id="5.6.2.4"/>
    </reaction>
</comment>
<dbReference type="Pfam" id="PF00580">
    <property type="entry name" value="UvrD-helicase"/>
    <property type="match status" value="1"/>
</dbReference>
<evidence type="ECO:0000259" key="11">
    <source>
        <dbReference type="PROSITE" id="PS51198"/>
    </source>
</evidence>
<feature type="non-terminal residue" evidence="13">
    <location>
        <position position="793"/>
    </location>
</feature>
<dbReference type="Gene3D" id="3.40.50.300">
    <property type="entry name" value="P-loop containing nucleotide triphosphate hydrolases"/>
    <property type="match status" value="2"/>
</dbReference>
<dbReference type="Proteomes" id="UP000824248">
    <property type="component" value="Unassembled WGS sequence"/>
</dbReference>
<evidence type="ECO:0000256" key="3">
    <source>
        <dbReference type="ARBA" id="ARBA00022806"/>
    </source>
</evidence>
<dbReference type="EC" id="5.6.2.4" evidence="7"/>
<evidence type="ECO:0000256" key="7">
    <source>
        <dbReference type="ARBA" id="ARBA00034808"/>
    </source>
</evidence>